<reference evidence="4" key="1">
    <citation type="submission" date="2018-09" db="EMBL/GenBank/DDBJ databases">
        <authorList>
            <person name="Zhu H."/>
        </authorList>
    </citation>
    <scope>NUCLEOTIDE SEQUENCE [LARGE SCALE GENOMIC DNA]</scope>
    <source>
        <strain evidence="4">K2R23-3</strain>
    </source>
</reference>
<dbReference type="PROSITE" id="PS51186">
    <property type="entry name" value="GNAT"/>
    <property type="match status" value="1"/>
</dbReference>
<dbReference type="GO" id="GO:0046677">
    <property type="term" value="P:response to antibiotic"/>
    <property type="evidence" value="ECO:0007669"/>
    <property type="project" value="UniProtKB-KW"/>
</dbReference>
<dbReference type="OrthoDB" id="9795206at2"/>
<gene>
    <name evidence="3" type="ORF">D3873_10550</name>
</gene>
<dbReference type="Pfam" id="PF13523">
    <property type="entry name" value="Acetyltransf_8"/>
    <property type="match status" value="1"/>
</dbReference>
<evidence type="ECO:0000313" key="4">
    <source>
        <dbReference type="Proteomes" id="UP000265725"/>
    </source>
</evidence>
<sequence>MTTEHIHLMAKWLQDPVVLAFYEGRDNPFDEEKVRRVFLEEKDIAIPCIVSYHGQPIGYIQYYEVNKEHQKEYSYDSPAGKVFGMDQFIGETSYWNKGIGTKMVATMVGFLQKELGAERIILDPQVENRRAVAVYEKCGFQQIKLLPKHEWHEGVKRDCWLMEWRAE</sequence>
<keyword evidence="1" id="KW-0046">Antibiotic resistance</keyword>
<proteinExistence type="predicted"/>
<evidence type="ECO:0000313" key="3">
    <source>
        <dbReference type="EMBL" id="AYC30829.1"/>
    </source>
</evidence>
<evidence type="ECO:0000259" key="2">
    <source>
        <dbReference type="PROSITE" id="PS51186"/>
    </source>
</evidence>
<dbReference type="KEGG" id="paek:D3873_10550"/>
<dbReference type="SUPFAM" id="SSF55729">
    <property type="entry name" value="Acyl-CoA N-acyltransferases (Nat)"/>
    <property type="match status" value="1"/>
</dbReference>
<keyword evidence="3" id="KW-0808">Transferase</keyword>
<dbReference type="Gene3D" id="3.40.630.30">
    <property type="match status" value="1"/>
</dbReference>
<dbReference type="AlphaFoldDB" id="A0A385YVE6"/>
<dbReference type="EMBL" id="CP032418">
    <property type="protein sequence ID" value="AYC30829.1"/>
    <property type="molecule type" value="Genomic_DNA"/>
</dbReference>
<dbReference type="GO" id="GO:0016410">
    <property type="term" value="F:N-acyltransferase activity"/>
    <property type="evidence" value="ECO:0007669"/>
    <property type="project" value="TreeGrafter"/>
</dbReference>
<dbReference type="InterPro" id="IPR000182">
    <property type="entry name" value="GNAT_dom"/>
</dbReference>
<dbReference type="PANTHER" id="PTHR31438">
    <property type="entry name" value="LYSINE N-ACYLTRANSFERASE C17G9.06C-RELATED"/>
    <property type="match status" value="1"/>
</dbReference>
<organism evidence="3 4">
    <name type="scientific">Paenisporosarcina cavernae</name>
    <dbReference type="NCBI Taxonomy" id="2320858"/>
    <lineage>
        <taxon>Bacteria</taxon>
        <taxon>Bacillati</taxon>
        <taxon>Bacillota</taxon>
        <taxon>Bacilli</taxon>
        <taxon>Bacillales</taxon>
        <taxon>Caryophanaceae</taxon>
        <taxon>Paenisporosarcina</taxon>
    </lineage>
</organism>
<accession>A0A385YVE6</accession>
<dbReference type="PANTHER" id="PTHR31438:SF1">
    <property type="entry name" value="LYSINE N-ACYLTRANSFERASE C17G9.06C-RELATED"/>
    <property type="match status" value="1"/>
</dbReference>
<dbReference type="Proteomes" id="UP000265725">
    <property type="component" value="Chromosome"/>
</dbReference>
<keyword evidence="4" id="KW-1185">Reference proteome</keyword>
<dbReference type="InterPro" id="IPR016181">
    <property type="entry name" value="Acyl_CoA_acyltransferase"/>
</dbReference>
<evidence type="ECO:0000256" key="1">
    <source>
        <dbReference type="ARBA" id="ARBA00023251"/>
    </source>
</evidence>
<feature type="domain" description="N-acetyltransferase" evidence="2">
    <location>
        <begin position="1"/>
        <end position="167"/>
    </location>
</feature>
<protein>
    <submittedName>
        <fullName evidence="3">N-acetyltransferase</fullName>
    </submittedName>
</protein>
<name>A0A385YVE6_9BACL</name>